<accession>A0ABT4US42</accession>
<dbReference type="RefSeq" id="WP_270947106.1">
    <property type="nucleotide sequence ID" value="NZ_JAQGLA010000003.1"/>
</dbReference>
<proteinExistence type="predicted"/>
<keyword evidence="4" id="KW-0347">Helicase</keyword>
<keyword evidence="4" id="KW-0378">Hydrolase</keyword>
<dbReference type="InterPro" id="IPR026881">
    <property type="entry name" value="WYL_dom"/>
</dbReference>
<comment type="caution">
    <text evidence="4">The sequence shown here is derived from an EMBL/GenBank/DDBJ whole genome shotgun (WGS) entry which is preliminary data.</text>
</comment>
<dbReference type="Pfam" id="PF13625">
    <property type="entry name" value="Helicase_C_3"/>
    <property type="match status" value="1"/>
</dbReference>
<dbReference type="EMBL" id="JAQGLA010000003">
    <property type="protein sequence ID" value="MDA3624546.1"/>
    <property type="molecule type" value="Genomic_DNA"/>
</dbReference>
<keyword evidence="4" id="KW-0547">Nucleotide-binding</keyword>
<feature type="domain" description="Helicase XPB/Ssl2 N-terminal" evidence="3">
    <location>
        <begin position="486"/>
        <end position="606"/>
    </location>
</feature>
<name>A0ABT4US42_9PSEU</name>
<dbReference type="Pfam" id="PF13280">
    <property type="entry name" value="WYL"/>
    <property type="match status" value="1"/>
</dbReference>
<dbReference type="Proteomes" id="UP001210380">
    <property type="component" value="Unassembled WGS sequence"/>
</dbReference>
<evidence type="ECO:0000313" key="5">
    <source>
        <dbReference type="Proteomes" id="UP001210380"/>
    </source>
</evidence>
<gene>
    <name evidence="4" type="ORF">OU415_03790</name>
</gene>
<keyword evidence="5" id="KW-1185">Reference proteome</keyword>
<evidence type="ECO:0000313" key="4">
    <source>
        <dbReference type="EMBL" id="MDA3624546.1"/>
    </source>
</evidence>
<sequence>MISELAQRLRALGHDGLLALLKNRPESVLAGARSLQRLAAVLDSPGAVESALERLDAGCHEVLRALCALGDGCTREQVEQVLGGGAELDRALRELAERFLIQLDEHGSIQLAAPLRTLRTAGLGRPIAKLLNAHASTTVRGIAEALGLERASTKADTILRIAEFVQDPAQVSATLAKAPGSTAEVAMELARDTSGAFAFPGEPTAVRWMIRRGFLISADQCRTDRGPFEMPREIGLALRESDDRATLRPPPPEPPTNVVDPAEVDKAAALAATSFVDGVARLLDHCATDPLAMLQNGGVGLRVLKQLAKVLKTDQHEIRLWLETAAAAELLSLDDAGHLVPSNLADDWQRLAPAKRYVWLGRTWWEQPAAAMFSKVVDKPGPAMLPGDSALDRALRIDLVTELAALEPGAALDEPGLLNEKLAWKRPMIYRSAADLVDPMRVNWAEAEAVGAVARDALSTLGRCLSDDQALLDAALRLLPRAEETVLLQADLSAVVAGTPSGDVTSTLNLMAEPEGRDTASTWRFSPDSVRRAMDQGYSAEDLLGRLAEISRADVPQPLEYLIKDAARRFGQLQVRSVRCCVLGDEALVLEVSRHRALRELSLRVLAPTVLASGKPPEETLTALRKAGYSPVQQADDGTVVIERAVATDDRPPVLVAQPHYLDPAPDLPDEAELREVAMHLLAQPDDVARPPVMVDLVENTPANVGRILAERAAGLSDLELELLEEALATGTDLEISYRDQRGSCTTRVITPHFIAGEYLESYCHLRDDDRQFRLDRVRAVSPLKRRPTR</sequence>
<evidence type="ECO:0000259" key="2">
    <source>
        <dbReference type="Pfam" id="PF13280"/>
    </source>
</evidence>
<evidence type="ECO:0000259" key="3">
    <source>
        <dbReference type="Pfam" id="PF13625"/>
    </source>
</evidence>
<dbReference type="GO" id="GO:0004386">
    <property type="term" value="F:helicase activity"/>
    <property type="evidence" value="ECO:0007669"/>
    <property type="project" value="UniProtKB-KW"/>
</dbReference>
<organism evidence="4 5">
    <name type="scientific">Saccharopolyspora oryzae</name>
    <dbReference type="NCBI Taxonomy" id="2997343"/>
    <lineage>
        <taxon>Bacteria</taxon>
        <taxon>Bacillati</taxon>
        <taxon>Actinomycetota</taxon>
        <taxon>Actinomycetes</taxon>
        <taxon>Pseudonocardiales</taxon>
        <taxon>Pseudonocardiaceae</taxon>
        <taxon>Saccharopolyspora</taxon>
    </lineage>
</organism>
<reference evidence="4 5" key="1">
    <citation type="submission" date="2022-11" db="EMBL/GenBank/DDBJ databases">
        <title>Draft genome sequence of Saccharopolyspora sp. WRP15-2 isolated from rhizosphere soils of wild rice in Thailand.</title>
        <authorList>
            <person name="Duangmal K."/>
            <person name="Kammanee S."/>
            <person name="Muangham S."/>
        </authorList>
    </citation>
    <scope>NUCLEOTIDE SEQUENCE [LARGE SCALE GENOMIC DNA]</scope>
    <source>
        <strain evidence="4 5">WRP15-2</strain>
    </source>
</reference>
<evidence type="ECO:0000256" key="1">
    <source>
        <dbReference type="SAM" id="MobiDB-lite"/>
    </source>
</evidence>
<dbReference type="InterPro" id="IPR032830">
    <property type="entry name" value="XPB/Ssl2_N"/>
</dbReference>
<feature type="region of interest" description="Disordered" evidence="1">
    <location>
        <begin position="239"/>
        <end position="259"/>
    </location>
</feature>
<protein>
    <submittedName>
        <fullName evidence="4">Helicase C-terminal domain-containing protein</fullName>
    </submittedName>
</protein>
<dbReference type="PROSITE" id="PS52050">
    <property type="entry name" value="WYL"/>
    <property type="match status" value="1"/>
</dbReference>
<feature type="domain" description="WYL" evidence="2">
    <location>
        <begin position="721"/>
        <end position="781"/>
    </location>
</feature>
<keyword evidence="4" id="KW-0067">ATP-binding</keyword>